<reference evidence="2 3" key="1">
    <citation type="journal article" date="2015" name="Genome Announc.">
        <title>Expanding the biotechnology potential of lactobacilli through comparative genomics of 213 strains and associated genera.</title>
        <authorList>
            <person name="Sun Z."/>
            <person name="Harris H.M."/>
            <person name="McCann A."/>
            <person name="Guo C."/>
            <person name="Argimon S."/>
            <person name="Zhang W."/>
            <person name="Yang X."/>
            <person name="Jeffery I.B."/>
            <person name="Cooney J.C."/>
            <person name="Kagawa T.F."/>
            <person name="Liu W."/>
            <person name="Song Y."/>
            <person name="Salvetti E."/>
            <person name="Wrobel A."/>
            <person name="Rasinkangas P."/>
            <person name="Parkhill J."/>
            <person name="Rea M.C."/>
            <person name="O'Sullivan O."/>
            <person name="Ritari J."/>
            <person name="Douillard F.P."/>
            <person name="Paul Ross R."/>
            <person name="Yang R."/>
            <person name="Briner A.E."/>
            <person name="Felis G.E."/>
            <person name="de Vos W.M."/>
            <person name="Barrangou R."/>
            <person name="Klaenhammer T.R."/>
            <person name="Caufield P.W."/>
            <person name="Cui Y."/>
            <person name="Zhang H."/>
            <person name="O'Toole P.W."/>
        </authorList>
    </citation>
    <scope>NUCLEOTIDE SEQUENCE [LARGE SCALE GENOMIC DNA]</scope>
    <source>
        <strain evidence="2 3">DSM 19674</strain>
    </source>
</reference>
<evidence type="ECO:0000313" key="3">
    <source>
        <dbReference type="Proteomes" id="UP000051515"/>
    </source>
</evidence>
<keyword evidence="3" id="KW-1185">Reference proteome</keyword>
<comment type="caution">
    <text evidence="2">The sequence shown here is derived from an EMBL/GenBank/DDBJ whole genome shotgun (WGS) entry which is preliminary data.</text>
</comment>
<proteinExistence type="predicted"/>
<keyword evidence="1" id="KW-1133">Transmembrane helix</keyword>
<name>A0A0R1KL81_9LACO</name>
<evidence type="ECO:0000256" key="1">
    <source>
        <dbReference type="SAM" id="Phobius"/>
    </source>
</evidence>
<dbReference type="Proteomes" id="UP000051515">
    <property type="component" value="Unassembled WGS sequence"/>
</dbReference>
<protein>
    <submittedName>
        <fullName evidence="2">Uncharacterized protein</fullName>
    </submittedName>
</protein>
<feature type="transmembrane region" description="Helical" evidence="1">
    <location>
        <begin position="107"/>
        <end position="134"/>
    </location>
</feature>
<keyword evidence="1" id="KW-0472">Membrane</keyword>
<evidence type="ECO:0000313" key="2">
    <source>
        <dbReference type="EMBL" id="KRK82355.1"/>
    </source>
</evidence>
<organism evidence="2 3">
    <name type="scientific">Companilactobacillus bobalius DSM 19674</name>
    <dbReference type="NCBI Taxonomy" id="1423788"/>
    <lineage>
        <taxon>Bacteria</taxon>
        <taxon>Bacillati</taxon>
        <taxon>Bacillota</taxon>
        <taxon>Bacilli</taxon>
        <taxon>Lactobacillales</taxon>
        <taxon>Lactobacillaceae</taxon>
        <taxon>Companilactobacillus</taxon>
        <taxon>Companilactobacillus bobalius</taxon>
    </lineage>
</organism>
<dbReference type="AlphaFoldDB" id="A0A0R1KL81"/>
<dbReference type="EMBL" id="AZDY01000038">
    <property type="protein sequence ID" value="KRK82355.1"/>
    <property type="molecule type" value="Genomic_DNA"/>
</dbReference>
<sequence>MGNYNYDWSFDDTERLNQMPLKELVGHMKSLIGAKLELEQLGKEFIQDVNQYTESFNQKVDQIDGRYEDFAYVCRHPNEEAYCAKHNGMLPQTKPIDYFRRTFSNRAIVLGIIMWIIPITRILGIPLLILGIIFHSFAKRGYRISQPIASLKNHLIVSKKNSILNADKKYCQDHDCSDTTLKEKFKYDSSLTPIYSAFTDQVKLDKNQAEYKLSYYSEVIRQNIVYFPKTATDNMHYFFEIYKTLLEGVPTWEKALRYVGQNQKIEEMKDTLTDAIKNATSEITQEIRSATSKVTSELKKNNEMLNNVAQETHRQTDAINYWNTVQTTMEAYQISVMNETRKNTETIAAQYRN</sequence>
<dbReference type="PATRIC" id="fig|1423788.3.peg.2432"/>
<accession>A0A0R1KL81</accession>
<keyword evidence="1" id="KW-0812">Transmembrane</keyword>
<gene>
    <name evidence="2" type="ORF">FC78_GL002361</name>
</gene>